<feature type="signal peptide" evidence="1">
    <location>
        <begin position="1"/>
        <end position="23"/>
    </location>
</feature>
<feature type="chain" id="PRO_5047508980" description="Amidohydrolase" evidence="1">
    <location>
        <begin position="24"/>
        <end position="94"/>
    </location>
</feature>
<dbReference type="Proteomes" id="UP001058514">
    <property type="component" value="Chromosome"/>
</dbReference>
<sequence length="94" mass="9560">MTSMFRSGVVASVLVLAAPVAGAQDDPASPIVITNVNVIDGLNEVLIEDTNVVIEGNLIAQITTEDVAVASGQVIDGGGLTMDPGLADAHPHRN</sequence>
<gene>
    <name evidence="2" type="ORF">K3718_14320</name>
</gene>
<dbReference type="Gene3D" id="2.30.40.10">
    <property type="entry name" value="Urease, subunit C, domain 1"/>
    <property type="match status" value="1"/>
</dbReference>
<accession>A0ABY5WH19</accession>
<keyword evidence="3" id="KW-1185">Reference proteome</keyword>
<dbReference type="InterPro" id="IPR011059">
    <property type="entry name" value="Metal-dep_hydrolase_composite"/>
</dbReference>
<protein>
    <recommendedName>
        <fullName evidence="4">Amidohydrolase</fullName>
    </recommendedName>
</protein>
<organism evidence="2 3">
    <name type="scientific">Leisingera aquaemixtae</name>
    <dbReference type="NCBI Taxonomy" id="1396826"/>
    <lineage>
        <taxon>Bacteria</taxon>
        <taxon>Pseudomonadati</taxon>
        <taxon>Pseudomonadota</taxon>
        <taxon>Alphaproteobacteria</taxon>
        <taxon>Rhodobacterales</taxon>
        <taxon>Roseobacteraceae</taxon>
        <taxon>Leisingera</taxon>
    </lineage>
</organism>
<evidence type="ECO:0008006" key="4">
    <source>
        <dbReference type="Google" id="ProtNLM"/>
    </source>
</evidence>
<evidence type="ECO:0000256" key="1">
    <source>
        <dbReference type="SAM" id="SignalP"/>
    </source>
</evidence>
<dbReference type="EMBL" id="CP081051">
    <property type="protein sequence ID" value="UWQ40714.1"/>
    <property type="molecule type" value="Genomic_DNA"/>
</dbReference>
<evidence type="ECO:0000313" key="2">
    <source>
        <dbReference type="EMBL" id="UWQ40714.1"/>
    </source>
</evidence>
<dbReference type="SUPFAM" id="SSF51338">
    <property type="entry name" value="Composite domain of metallo-dependent hydrolases"/>
    <property type="match status" value="1"/>
</dbReference>
<name>A0ABY5WH19_9RHOB</name>
<evidence type="ECO:0000313" key="3">
    <source>
        <dbReference type="Proteomes" id="UP001058514"/>
    </source>
</evidence>
<dbReference type="RefSeq" id="WP_259964006.1">
    <property type="nucleotide sequence ID" value="NZ_CP081051.1"/>
</dbReference>
<proteinExistence type="predicted"/>
<keyword evidence="1" id="KW-0732">Signal</keyword>
<reference evidence="2" key="1">
    <citation type="submission" date="2021-08" db="EMBL/GenBank/DDBJ databases">
        <authorList>
            <person name="Nwanade C."/>
            <person name="Wang M."/>
            <person name="Masoudi A."/>
            <person name="Yu Z."/>
            <person name="Liu J."/>
        </authorList>
    </citation>
    <scope>NUCLEOTIDE SEQUENCE</scope>
    <source>
        <strain evidence="2">S166</strain>
    </source>
</reference>